<evidence type="ECO:0008006" key="7">
    <source>
        <dbReference type="Google" id="ProtNLM"/>
    </source>
</evidence>
<dbReference type="InterPro" id="IPR002110">
    <property type="entry name" value="Ankyrin_rpt"/>
</dbReference>
<dbReference type="PANTHER" id="PTHR24136:SF15">
    <property type="entry name" value="ANK_REP_REGION DOMAIN-CONTAINING PROTEIN"/>
    <property type="match status" value="1"/>
</dbReference>
<accession>A0A7X4H0I0</accession>
<dbReference type="GO" id="GO:0016567">
    <property type="term" value="P:protein ubiquitination"/>
    <property type="evidence" value="ECO:0007669"/>
    <property type="project" value="TreeGrafter"/>
</dbReference>
<protein>
    <recommendedName>
        <fullName evidence="7">Sel1 repeat family protein</fullName>
    </recommendedName>
</protein>
<dbReference type="GO" id="GO:0045732">
    <property type="term" value="P:positive regulation of protein catabolic process"/>
    <property type="evidence" value="ECO:0007669"/>
    <property type="project" value="TreeGrafter"/>
</dbReference>
<dbReference type="SUPFAM" id="SSF81901">
    <property type="entry name" value="HCP-like"/>
    <property type="match status" value="1"/>
</dbReference>
<dbReference type="Pfam" id="PF00023">
    <property type="entry name" value="Ank"/>
    <property type="match status" value="1"/>
</dbReference>
<dbReference type="RefSeq" id="WP_161050354.1">
    <property type="nucleotide sequence ID" value="NZ_WWCR01000011.1"/>
</dbReference>
<evidence type="ECO:0000256" key="2">
    <source>
        <dbReference type="ARBA" id="ARBA00023043"/>
    </source>
</evidence>
<evidence type="ECO:0000313" key="6">
    <source>
        <dbReference type="Proteomes" id="UP000469734"/>
    </source>
</evidence>
<dbReference type="Pfam" id="PF08238">
    <property type="entry name" value="Sel1"/>
    <property type="match status" value="3"/>
</dbReference>
<dbReference type="SMART" id="SM00671">
    <property type="entry name" value="SEL1"/>
    <property type="match status" value="2"/>
</dbReference>
<name>A0A7X4H0I0_9BURK</name>
<dbReference type="AlphaFoldDB" id="A0A7X4H0I0"/>
<dbReference type="InterPro" id="IPR011990">
    <property type="entry name" value="TPR-like_helical_dom_sf"/>
</dbReference>
<keyword evidence="2 3" id="KW-0040">ANK repeat</keyword>
<keyword evidence="4" id="KW-0732">Signal</keyword>
<evidence type="ECO:0000256" key="1">
    <source>
        <dbReference type="ARBA" id="ARBA00022737"/>
    </source>
</evidence>
<dbReference type="PROSITE" id="PS50088">
    <property type="entry name" value="ANK_REPEAT"/>
    <property type="match status" value="1"/>
</dbReference>
<dbReference type="InterPro" id="IPR051573">
    <property type="entry name" value="Ankyrin-SOCS_box_domain"/>
</dbReference>
<dbReference type="InterPro" id="IPR006597">
    <property type="entry name" value="Sel1-like"/>
</dbReference>
<reference evidence="5 6" key="1">
    <citation type="submission" date="2019-12" db="EMBL/GenBank/DDBJ databases">
        <title>Novel species isolated from a subtropical stream in China.</title>
        <authorList>
            <person name="Lu H."/>
        </authorList>
    </citation>
    <scope>NUCLEOTIDE SEQUENCE [LARGE SCALE GENOMIC DNA]</scope>
    <source>
        <strain evidence="5 6">FT134W</strain>
    </source>
</reference>
<feature type="signal peptide" evidence="4">
    <location>
        <begin position="1"/>
        <end position="23"/>
    </location>
</feature>
<proteinExistence type="predicted"/>
<dbReference type="EMBL" id="WWCR01000011">
    <property type="protein sequence ID" value="MYM73076.1"/>
    <property type="molecule type" value="Genomic_DNA"/>
</dbReference>
<organism evidence="5 6">
    <name type="scientific">Duganella margarita</name>
    <dbReference type="NCBI Taxonomy" id="2692170"/>
    <lineage>
        <taxon>Bacteria</taxon>
        <taxon>Pseudomonadati</taxon>
        <taxon>Pseudomonadota</taxon>
        <taxon>Betaproteobacteria</taxon>
        <taxon>Burkholderiales</taxon>
        <taxon>Oxalobacteraceae</taxon>
        <taxon>Telluria group</taxon>
        <taxon>Duganella</taxon>
    </lineage>
</organism>
<dbReference type="Gene3D" id="1.25.40.20">
    <property type="entry name" value="Ankyrin repeat-containing domain"/>
    <property type="match status" value="3"/>
</dbReference>
<comment type="caution">
    <text evidence="5">The sequence shown here is derived from an EMBL/GenBank/DDBJ whole genome shotgun (WGS) entry which is preliminary data.</text>
</comment>
<feature type="chain" id="PRO_5031129241" description="Sel1 repeat family protein" evidence="4">
    <location>
        <begin position="24"/>
        <end position="1182"/>
    </location>
</feature>
<feature type="repeat" description="ANK" evidence="3">
    <location>
        <begin position="378"/>
        <end position="410"/>
    </location>
</feature>
<dbReference type="Gene3D" id="1.25.40.10">
    <property type="entry name" value="Tetratricopeptide repeat domain"/>
    <property type="match status" value="2"/>
</dbReference>
<evidence type="ECO:0000256" key="4">
    <source>
        <dbReference type="SAM" id="SignalP"/>
    </source>
</evidence>
<dbReference type="PROSITE" id="PS50297">
    <property type="entry name" value="ANK_REP_REGION"/>
    <property type="match status" value="1"/>
</dbReference>
<keyword evidence="1" id="KW-0677">Repeat</keyword>
<dbReference type="SUPFAM" id="SSF48403">
    <property type="entry name" value="Ankyrin repeat"/>
    <property type="match status" value="1"/>
</dbReference>
<dbReference type="InterPro" id="IPR036770">
    <property type="entry name" value="Ankyrin_rpt-contain_sf"/>
</dbReference>
<evidence type="ECO:0000256" key="3">
    <source>
        <dbReference type="PROSITE-ProRule" id="PRU00023"/>
    </source>
</evidence>
<gene>
    <name evidence="5" type="ORF">GTP56_12845</name>
</gene>
<dbReference type="SMART" id="SM00248">
    <property type="entry name" value="ANK"/>
    <property type="match status" value="4"/>
</dbReference>
<evidence type="ECO:0000313" key="5">
    <source>
        <dbReference type="EMBL" id="MYM73076.1"/>
    </source>
</evidence>
<dbReference type="Proteomes" id="UP000469734">
    <property type="component" value="Unassembled WGS sequence"/>
</dbReference>
<dbReference type="PANTHER" id="PTHR24136">
    <property type="entry name" value="SOWAH (DROSOPHILA) HOMOLOG"/>
    <property type="match status" value="1"/>
</dbReference>
<sequence length="1182" mass="128965">MKQKILALALLSMGLGLSGVVAADSQNETPEQAVVATARLAAQGNAKDLAALAIRYERAEGVPHDRVLAYAFNLLASQRAAKDDELRQTLERNAAEMSPEQQAEANSIAATWKVGTPLPASSNTGKRDPRDWYKAAAEKGDVQAAYKAGSLYWKFGYGLKPQPEQAAFWLRKAAQGGIADAQYQLSQLYTMGYGVPKDYVLASVLYRLAVKGGSKEAQAKLDAWDEVLTEQQLTEGNALLASWKKGDALPEASRYGMQRKINYVEDAIGKLEPTSEVQALFKAANDGDEAEFTRLLAKVDNIDDYLVDGRKLLHSLLLPADSLRAEADAWSKAYKNPRDTAHWKAQQARHAARLPAKTRMLALALQRGASVNEGTHGDNAAPLHLAAMFGTPEMVKMLLKHGADPRQYGGQNHQLAPLEFSLEQKDYARGVAELITPEQRTANILALLEAGAARPYVLADQAERRKKESQEKLKRPIADYLLWPHVLSQTRGTAVLDALLTTGTSPADDEDGKTAYGYAAEAGNADAIAWLKPRIARYGKKHRDRWLDAAMLAMNSNAPGRDQVLQQLLVQDMDWSQQGPQQDDYSRSYRTLYGGSERIDRGTLLEHVTHARRAEWIPKLAALGAPANTGGSGADLVKAAQQNDLEGVKFLLAQNADPLYDSGEAVTQALMAPDGDDAILDLLLDQIVRVQKKSLVDAGAGKLEAALMRPQGINTVRVRKLFDAGATLRAVDRRAIDAAFAAPDRSLASMLIKHSPLEKPGEAQFLPVAIRAGRVALLPEILANGENPNWRATLSRDSVQPNAVEYAISRGDLASLKVLLAHGGVIDTSTPQPWGTAVDRAVFSLDAEMLRLVSKDFSLPLQQVCMRSPAQLAKVVLSAPASYWKLLRQHGFASGSACAGTQQRLVLYLAESQDEVLLGWVGQYLAQRLPQLGPARDAFDAETWQAIAASKNDALPDLLAKAGWTSPVKKVAPDKPAPQKSKAADQALQAKVVGHYYLTGEHETGAEILLRADGKFQYSMSYGTLDQYAEGRWKVWNQQVVFRTETWPKQAASIRVATNAPAVKLAQGQVLVDLREEGESLPDFNVVLLGDAPLKAEGRTSAQGWRTAFGGPVRQIAVSHRKVNHNKWMVYTVPAADARRGSYQLDFNPAPAAQTSFNHTFDVRAGQLLLDNRGRELIFEKH</sequence>